<dbReference type="Pfam" id="PF01180">
    <property type="entry name" value="DHO_dh"/>
    <property type="match status" value="1"/>
</dbReference>
<comment type="catalytic activity">
    <reaction evidence="8">
        <text>5,6-dihydrothymine + NAD(+) = thymine + NADH + H(+)</text>
        <dbReference type="Rhea" id="RHEA:28791"/>
        <dbReference type="ChEBI" id="CHEBI:15378"/>
        <dbReference type="ChEBI" id="CHEBI:17821"/>
        <dbReference type="ChEBI" id="CHEBI:27468"/>
        <dbReference type="ChEBI" id="CHEBI:57540"/>
        <dbReference type="ChEBI" id="CHEBI:57945"/>
        <dbReference type="EC" id="1.3.1.1"/>
    </reaction>
</comment>
<dbReference type="Proteomes" id="UP000236735">
    <property type="component" value="Unassembled WGS sequence"/>
</dbReference>
<dbReference type="SUPFAM" id="SSF51395">
    <property type="entry name" value="FMN-linked oxidoreductases"/>
    <property type="match status" value="1"/>
</dbReference>
<accession>A0A1H5XD27</accession>
<dbReference type="EC" id="1.3.1.1" evidence="12"/>
<comment type="function">
    <text evidence="10">Involved in pyrimidine base degradation. Catalyzes physiologically the reduction of uracil to 5,6-dihydrouracil (DHU) by using NADH as a specific cosubstrate. It also catalyzes the reverse reaction and the reduction of thymine to 5,6-dihydrothymine (DHT).</text>
</comment>
<dbReference type="GO" id="GO:0051536">
    <property type="term" value="F:iron-sulfur cluster binding"/>
    <property type="evidence" value="ECO:0007669"/>
    <property type="project" value="UniProtKB-KW"/>
</dbReference>
<protein>
    <recommendedName>
        <fullName evidence="12">dihydrouracil dehydrogenase (NAD(+))</fullName>
        <ecNumber evidence="12">1.3.1.1</ecNumber>
    </recommendedName>
    <alternativeName>
        <fullName evidence="7">Dihydrothymine dehydrogenase</fullName>
    </alternativeName>
    <alternativeName>
        <fullName evidence="6">Dihydrouracil dehydrogenase</fullName>
    </alternativeName>
</protein>
<evidence type="ECO:0000256" key="8">
    <source>
        <dbReference type="ARBA" id="ARBA00047685"/>
    </source>
</evidence>
<name>A0A1H5XD27_XYLRU</name>
<evidence type="ECO:0000256" key="5">
    <source>
        <dbReference type="ARBA" id="ARBA00023014"/>
    </source>
</evidence>
<gene>
    <name evidence="14" type="ORF">SAMN05216354_2743</name>
</gene>
<dbReference type="PROSITE" id="PS51379">
    <property type="entry name" value="4FE4S_FER_2"/>
    <property type="match status" value="2"/>
</dbReference>
<dbReference type="PANTHER" id="PTHR43073:SF2">
    <property type="entry name" value="DIHYDROPYRIMIDINE DEHYDROGENASE [NADP(+)]"/>
    <property type="match status" value="1"/>
</dbReference>
<evidence type="ECO:0000256" key="12">
    <source>
        <dbReference type="ARBA" id="ARBA00049728"/>
    </source>
</evidence>
<comment type="catalytic activity">
    <reaction evidence="9">
        <text>5,6-dihydrouracil + NAD(+) = uracil + NADH + H(+)</text>
        <dbReference type="Rhea" id="RHEA:20189"/>
        <dbReference type="ChEBI" id="CHEBI:15378"/>
        <dbReference type="ChEBI" id="CHEBI:15901"/>
        <dbReference type="ChEBI" id="CHEBI:17568"/>
        <dbReference type="ChEBI" id="CHEBI:57540"/>
        <dbReference type="ChEBI" id="CHEBI:57945"/>
        <dbReference type="EC" id="1.3.1.1"/>
    </reaction>
</comment>
<dbReference type="FunFam" id="3.20.20.70:FF:000027">
    <property type="entry name" value="Dihydropyrimidine dehydrogenase [NADP(+)]"/>
    <property type="match status" value="1"/>
</dbReference>
<keyword evidence="4" id="KW-0408">Iron</keyword>
<dbReference type="GO" id="GO:0004159">
    <property type="term" value="F:dihydropyrimidine dehydrogenase (NAD+) activity"/>
    <property type="evidence" value="ECO:0007669"/>
    <property type="project" value="UniProtKB-EC"/>
</dbReference>
<evidence type="ECO:0000256" key="11">
    <source>
        <dbReference type="ARBA" id="ARBA00049714"/>
    </source>
</evidence>
<dbReference type="InterPro" id="IPR017900">
    <property type="entry name" value="4Fe4S_Fe_S_CS"/>
</dbReference>
<dbReference type="InterPro" id="IPR005720">
    <property type="entry name" value="Dihydroorotate_DH_cat"/>
</dbReference>
<evidence type="ECO:0000313" key="14">
    <source>
        <dbReference type="EMBL" id="SEG09652.1"/>
    </source>
</evidence>
<feature type="domain" description="4Fe-4S ferredoxin-type" evidence="13">
    <location>
        <begin position="417"/>
        <end position="446"/>
    </location>
</feature>
<feature type="domain" description="4Fe-4S ferredoxin-type" evidence="13">
    <location>
        <begin position="451"/>
        <end position="480"/>
    </location>
</feature>
<evidence type="ECO:0000256" key="10">
    <source>
        <dbReference type="ARBA" id="ARBA00049578"/>
    </source>
</evidence>
<dbReference type="Gene3D" id="3.30.70.20">
    <property type="match status" value="1"/>
</dbReference>
<evidence type="ECO:0000256" key="3">
    <source>
        <dbReference type="ARBA" id="ARBA00023002"/>
    </source>
</evidence>
<evidence type="ECO:0000256" key="4">
    <source>
        <dbReference type="ARBA" id="ARBA00023004"/>
    </source>
</evidence>
<keyword evidence="3" id="KW-0560">Oxidoreductase</keyword>
<keyword evidence="2" id="KW-0479">Metal-binding</keyword>
<evidence type="ECO:0000256" key="7">
    <source>
        <dbReference type="ARBA" id="ARBA00032722"/>
    </source>
</evidence>
<evidence type="ECO:0000256" key="6">
    <source>
        <dbReference type="ARBA" id="ARBA00030119"/>
    </source>
</evidence>
<dbReference type="AlphaFoldDB" id="A0A1H5XD27"/>
<dbReference type="SUPFAM" id="SSF54862">
    <property type="entry name" value="4Fe-4S ferredoxins"/>
    <property type="match status" value="1"/>
</dbReference>
<dbReference type="GO" id="GO:0046872">
    <property type="term" value="F:metal ion binding"/>
    <property type="evidence" value="ECO:0007669"/>
    <property type="project" value="UniProtKB-KW"/>
</dbReference>
<sequence length="485" mass="53835">MLHIHEEASRCLLCEEAPCTKACQKGDPARAIRAIRFDNAKNVWRWLEGCTDADLQRAEQACIHYDIPIRIRELLHSVESCDKITCQPSLAITFCGIPCESPFFLASSAVCTNYDMVARAFEAGWAGVFYKTICKQDIREVSPRFDAVKEGTSFAGFRNMEQLSENPYEEDFDILHRLKQNYPTKVVVASIMGQFEEEWIELAKMAEEAGCDAVELNFSCPQMRLVGLGSDIGQEPELVNAYTTFVRRNVNIPVIPKMTPNITQMNRVAMGAYFGGADAISAINTIKSVTMSKEATVSEKKTISGYSGKAVKPIAQRFIVEMASNAVLSGSHGKRVELSGIGGIETWRDALEFMQLGCRNVQVCTAVMQYGYRIIDDLVLGLQTYLAERGIERLEDVVGEELPNFVLPSDLDRETLVFPKVDYGKCIGCGRCYVSCMDGGHQAIGFDTATRQPRIIGTKCVGCHLCRLVCPTNAIGLTKRIPKKH</sequence>
<keyword evidence="5" id="KW-0411">Iron-sulfur</keyword>
<dbReference type="RefSeq" id="WP_091767102.1">
    <property type="nucleotide sequence ID" value="NZ_FNUV01000009.1"/>
</dbReference>
<comment type="subunit">
    <text evidence="11">Heterotetramer of 2 PreA and 2 PreT subunits.</text>
</comment>
<dbReference type="InterPro" id="IPR013785">
    <property type="entry name" value="Aldolase_TIM"/>
</dbReference>
<evidence type="ECO:0000256" key="1">
    <source>
        <dbReference type="ARBA" id="ARBA00010804"/>
    </source>
</evidence>
<dbReference type="PROSITE" id="PS00198">
    <property type="entry name" value="4FE4S_FER_1"/>
    <property type="match status" value="1"/>
</dbReference>
<evidence type="ECO:0000256" key="9">
    <source>
        <dbReference type="ARBA" id="ARBA00048792"/>
    </source>
</evidence>
<dbReference type="Pfam" id="PF14697">
    <property type="entry name" value="Fer4_21"/>
    <property type="match status" value="1"/>
</dbReference>
<comment type="similarity">
    <text evidence="1">Belongs to the dihydropyrimidine dehydrogenase family.</text>
</comment>
<evidence type="ECO:0000313" key="15">
    <source>
        <dbReference type="Proteomes" id="UP000236735"/>
    </source>
</evidence>
<dbReference type="PANTHER" id="PTHR43073">
    <property type="entry name" value="DIHYDROPYRIMIDINE DEHYDROGENASE [NADP(+)]"/>
    <property type="match status" value="1"/>
</dbReference>
<reference evidence="14 15" key="1">
    <citation type="submission" date="2016-10" db="EMBL/GenBank/DDBJ databases">
        <authorList>
            <person name="de Groot N.N."/>
        </authorList>
    </citation>
    <scope>NUCLEOTIDE SEQUENCE [LARGE SCALE GENOMIC DNA]</scope>
    <source>
        <strain evidence="14 15">AR32</strain>
    </source>
</reference>
<dbReference type="EMBL" id="FNUV01000009">
    <property type="protein sequence ID" value="SEG09652.1"/>
    <property type="molecule type" value="Genomic_DNA"/>
</dbReference>
<organism evidence="14 15">
    <name type="scientific">Xylanibacter ruminicola</name>
    <name type="common">Prevotella ruminicola</name>
    <dbReference type="NCBI Taxonomy" id="839"/>
    <lineage>
        <taxon>Bacteria</taxon>
        <taxon>Pseudomonadati</taxon>
        <taxon>Bacteroidota</taxon>
        <taxon>Bacteroidia</taxon>
        <taxon>Bacteroidales</taxon>
        <taxon>Prevotellaceae</taxon>
        <taxon>Xylanibacter</taxon>
    </lineage>
</organism>
<evidence type="ECO:0000256" key="2">
    <source>
        <dbReference type="ARBA" id="ARBA00022723"/>
    </source>
</evidence>
<proteinExistence type="inferred from homology"/>
<dbReference type="NCBIfam" id="NF006183">
    <property type="entry name" value="PRK08318.1"/>
    <property type="match status" value="1"/>
</dbReference>
<dbReference type="GO" id="GO:0005737">
    <property type="term" value="C:cytoplasm"/>
    <property type="evidence" value="ECO:0007669"/>
    <property type="project" value="InterPro"/>
</dbReference>
<dbReference type="Gene3D" id="3.20.20.70">
    <property type="entry name" value="Aldolase class I"/>
    <property type="match status" value="1"/>
</dbReference>
<evidence type="ECO:0000259" key="13">
    <source>
        <dbReference type="PROSITE" id="PS51379"/>
    </source>
</evidence>
<dbReference type="InterPro" id="IPR017896">
    <property type="entry name" value="4Fe4S_Fe-S-bd"/>
</dbReference>